<comment type="caution">
    <text evidence="1">The sequence shown here is derived from an EMBL/GenBank/DDBJ whole genome shotgun (WGS) entry which is preliminary data.</text>
</comment>
<gene>
    <name evidence="1" type="ORF">TeGR_g10767</name>
</gene>
<name>A0ABQ6N854_9STRA</name>
<reference evidence="1 2" key="1">
    <citation type="journal article" date="2023" name="Commun. Biol.">
        <title>Genome analysis of Parmales, the sister group of diatoms, reveals the evolutionary specialization of diatoms from phago-mixotrophs to photoautotrophs.</title>
        <authorList>
            <person name="Ban H."/>
            <person name="Sato S."/>
            <person name="Yoshikawa S."/>
            <person name="Yamada K."/>
            <person name="Nakamura Y."/>
            <person name="Ichinomiya M."/>
            <person name="Sato N."/>
            <person name="Blanc-Mathieu R."/>
            <person name="Endo H."/>
            <person name="Kuwata A."/>
            <person name="Ogata H."/>
        </authorList>
    </citation>
    <scope>NUCLEOTIDE SEQUENCE [LARGE SCALE GENOMIC DNA]</scope>
</reference>
<protein>
    <submittedName>
        <fullName evidence="1">Uncharacterized protein</fullName>
    </submittedName>
</protein>
<accession>A0ABQ6N854</accession>
<proteinExistence type="predicted"/>
<evidence type="ECO:0000313" key="1">
    <source>
        <dbReference type="EMBL" id="GMI43497.1"/>
    </source>
</evidence>
<dbReference type="EMBL" id="BRYB01001128">
    <property type="protein sequence ID" value="GMI43497.1"/>
    <property type="molecule type" value="Genomic_DNA"/>
</dbReference>
<dbReference type="Proteomes" id="UP001165060">
    <property type="component" value="Unassembled WGS sequence"/>
</dbReference>
<evidence type="ECO:0000313" key="2">
    <source>
        <dbReference type="Proteomes" id="UP001165060"/>
    </source>
</evidence>
<keyword evidence="2" id="KW-1185">Reference proteome</keyword>
<sequence>MLSFAPPLVSSSPANLTVTHGLRAPGLLGGAGELRFSVLPGDGGTPARLETRVAGFESSLLALLELLLPLLLARLLYRATQGWLHGLVMKKFHRRVRRHLEAHAQG</sequence>
<organism evidence="1 2">
    <name type="scientific">Tetraparma gracilis</name>
    <dbReference type="NCBI Taxonomy" id="2962635"/>
    <lineage>
        <taxon>Eukaryota</taxon>
        <taxon>Sar</taxon>
        <taxon>Stramenopiles</taxon>
        <taxon>Ochrophyta</taxon>
        <taxon>Bolidophyceae</taxon>
        <taxon>Parmales</taxon>
        <taxon>Triparmaceae</taxon>
        <taxon>Tetraparma</taxon>
    </lineage>
</organism>